<dbReference type="STRING" id="553175.POREN0001_0002"/>
<dbReference type="Proteomes" id="UP000004295">
    <property type="component" value="Unassembled WGS sequence"/>
</dbReference>
<evidence type="ECO:0000313" key="2">
    <source>
        <dbReference type="EMBL" id="EEN83509.1"/>
    </source>
</evidence>
<keyword evidence="1" id="KW-1133">Transmembrane helix</keyword>
<keyword evidence="3" id="KW-1185">Reference proteome</keyword>
<accession>C3J8H2</accession>
<proteinExistence type="predicted"/>
<dbReference type="AlphaFoldDB" id="C3J8H2"/>
<dbReference type="EMBL" id="ACNN01000006">
    <property type="protein sequence ID" value="EEN83509.1"/>
    <property type="molecule type" value="Genomic_DNA"/>
</dbReference>
<keyword evidence="1" id="KW-0812">Transmembrane</keyword>
<gene>
    <name evidence="2" type="ORF">POREN0001_0002</name>
</gene>
<protein>
    <submittedName>
        <fullName evidence="2">Uncharacterized protein</fullName>
    </submittedName>
</protein>
<comment type="caution">
    <text evidence="2">The sequence shown here is derived from an EMBL/GenBank/DDBJ whole genome shotgun (WGS) entry which is preliminary data.</text>
</comment>
<name>C3J8H2_POREA</name>
<feature type="transmembrane region" description="Helical" evidence="1">
    <location>
        <begin position="7"/>
        <end position="25"/>
    </location>
</feature>
<keyword evidence="1" id="KW-0472">Membrane</keyword>
<reference evidence="2 3" key="1">
    <citation type="submission" date="2009-04" db="EMBL/GenBank/DDBJ databases">
        <authorList>
            <person name="Sebastian Y."/>
            <person name="Madupu R."/>
            <person name="Durkin A.S."/>
            <person name="Torralba M."/>
            <person name="Methe B."/>
            <person name="Sutton G.G."/>
            <person name="Strausberg R.L."/>
            <person name="Nelson K.E."/>
        </authorList>
    </citation>
    <scope>NUCLEOTIDE SEQUENCE [LARGE SCALE GENOMIC DNA]</scope>
    <source>
        <strain evidence="3">ATCC 35406 / BCRC 14492 / JCM 8526 / NCTC 13058 / HG 370</strain>
    </source>
</reference>
<organism evidence="2 3">
    <name type="scientific">Porphyromonas endodontalis (strain ATCC 35406 / DSM 24491 / JCM 8526 / CCUG 16442 / BCRC 14492 / NCTC 13058 / HG 370)</name>
    <name type="common">Bacteroides endodontalis</name>
    <dbReference type="NCBI Taxonomy" id="553175"/>
    <lineage>
        <taxon>Bacteria</taxon>
        <taxon>Pseudomonadati</taxon>
        <taxon>Bacteroidota</taxon>
        <taxon>Bacteroidia</taxon>
        <taxon>Bacteroidales</taxon>
        <taxon>Porphyromonadaceae</taxon>
        <taxon>Porphyromonas</taxon>
    </lineage>
</organism>
<evidence type="ECO:0000313" key="3">
    <source>
        <dbReference type="Proteomes" id="UP000004295"/>
    </source>
</evidence>
<sequence length="50" mass="5830">MKINKKKVLYGLFLAGMIFIIYKNTTQPTNNADKYFQEYFEGVKLLPAII</sequence>
<evidence type="ECO:0000256" key="1">
    <source>
        <dbReference type="SAM" id="Phobius"/>
    </source>
</evidence>